<dbReference type="NCBIfam" id="NF038402">
    <property type="entry name" value="TroA_like"/>
    <property type="match status" value="1"/>
</dbReference>
<evidence type="ECO:0000259" key="2">
    <source>
        <dbReference type="PROSITE" id="PS50983"/>
    </source>
</evidence>
<organism evidence="3">
    <name type="scientific">marine sediment metagenome</name>
    <dbReference type="NCBI Taxonomy" id="412755"/>
    <lineage>
        <taxon>unclassified sequences</taxon>
        <taxon>metagenomes</taxon>
        <taxon>ecological metagenomes</taxon>
    </lineage>
</organism>
<evidence type="ECO:0000256" key="1">
    <source>
        <dbReference type="ARBA" id="ARBA00022729"/>
    </source>
</evidence>
<dbReference type="Gene3D" id="3.40.50.1980">
    <property type="entry name" value="Nitrogenase molybdenum iron protein domain"/>
    <property type="match status" value="2"/>
</dbReference>
<keyword evidence="1" id="KW-0732">Signal</keyword>
<reference evidence="3" key="1">
    <citation type="journal article" date="2014" name="Front. Microbiol.">
        <title>High frequency of phylogenetically diverse reductive dehalogenase-homologous genes in deep subseafloor sedimentary metagenomes.</title>
        <authorList>
            <person name="Kawai M."/>
            <person name="Futagami T."/>
            <person name="Toyoda A."/>
            <person name="Takaki Y."/>
            <person name="Nishi S."/>
            <person name="Hori S."/>
            <person name="Arai W."/>
            <person name="Tsubouchi T."/>
            <person name="Morono Y."/>
            <person name="Uchiyama I."/>
            <person name="Ito T."/>
            <person name="Fujiyama A."/>
            <person name="Inagaki F."/>
            <person name="Takami H."/>
        </authorList>
    </citation>
    <scope>NUCLEOTIDE SEQUENCE</scope>
    <source>
        <strain evidence="3">Expedition CK06-06</strain>
    </source>
</reference>
<proteinExistence type="predicted"/>
<accession>X0V393</accession>
<dbReference type="SUPFAM" id="SSF53807">
    <property type="entry name" value="Helical backbone' metal receptor"/>
    <property type="match status" value="1"/>
</dbReference>
<feature type="domain" description="Fe/B12 periplasmic-binding" evidence="2">
    <location>
        <begin position="1"/>
        <end position="244"/>
    </location>
</feature>
<dbReference type="PANTHER" id="PTHR30535:SF34">
    <property type="entry name" value="MOLYBDATE-BINDING PROTEIN MOLA"/>
    <property type="match status" value="1"/>
</dbReference>
<dbReference type="InterPro" id="IPR054828">
    <property type="entry name" value="Vit_B12_bind_prot"/>
</dbReference>
<dbReference type="GO" id="GO:0071281">
    <property type="term" value="P:cellular response to iron ion"/>
    <property type="evidence" value="ECO:0007669"/>
    <property type="project" value="TreeGrafter"/>
</dbReference>
<gene>
    <name evidence="3" type="ORF">S01H1_42330</name>
</gene>
<dbReference type="PANTHER" id="PTHR30535">
    <property type="entry name" value="VITAMIN B12-BINDING PROTEIN"/>
    <property type="match status" value="1"/>
</dbReference>
<name>X0V393_9ZZZZ</name>
<sequence length="244" mass="26796">EILFALEFGHRVVGVTDSCDYPAAVRDCPNVACWFDPDIAKLLALKPDLVLGLQSAHHKVKPELESQGIRFILVNPLTVEGAIADIERIGEILGAHEVSERLVSNLGARLSAIDAAVGKIASESRQTACRILDMEDGRFHVAGPLSFQYDIISRAGGQNVTCSKKEAYPKITLTQLREWDPQVIFNCGFDLNATPLIADKPEWQSLKAVQAGKVFTFDCALTCRTGPRIVDMVELLFKTLYADI</sequence>
<protein>
    <recommendedName>
        <fullName evidence="2">Fe/B12 periplasmic-binding domain-containing protein</fullName>
    </recommendedName>
</protein>
<comment type="caution">
    <text evidence="3">The sequence shown here is derived from an EMBL/GenBank/DDBJ whole genome shotgun (WGS) entry which is preliminary data.</text>
</comment>
<evidence type="ECO:0000313" key="3">
    <source>
        <dbReference type="EMBL" id="GAG05882.1"/>
    </source>
</evidence>
<dbReference type="InterPro" id="IPR050902">
    <property type="entry name" value="ABC_Transporter_SBP"/>
</dbReference>
<dbReference type="InterPro" id="IPR002491">
    <property type="entry name" value="ABC_transptr_periplasmic_BD"/>
</dbReference>
<dbReference type="PROSITE" id="PS50983">
    <property type="entry name" value="FE_B12_PBP"/>
    <property type="match status" value="1"/>
</dbReference>
<dbReference type="EMBL" id="BARS01026910">
    <property type="protein sequence ID" value="GAG05882.1"/>
    <property type="molecule type" value="Genomic_DNA"/>
</dbReference>
<feature type="non-terminal residue" evidence="3">
    <location>
        <position position="1"/>
    </location>
</feature>
<dbReference type="Pfam" id="PF01497">
    <property type="entry name" value="Peripla_BP_2"/>
    <property type="match status" value="1"/>
</dbReference>
<dbReference type="AlphaFoldDB" id="X0V393"/>